<sequence>MSSNITLLRGLDPAPTEQEIYAAALQYVRTVGGVSGLSSTTKAAVDKAVTAIAAATTQLLADLPDRPAVAPADPPLRRVAAGEAKAD</sequence>
<comment type="caution">
    <text evidence="2">The sequence shown here is derived from an EMBL/GenBank/DDBJ whole genome shotgun (WGS) entry which is preliminary data.</text>
</comment>
<dbReference type="EMBL" id="JBIAPI010000015">
    <property type="protein sequence ID" value="MFF3228748.1"/>
    <property type="molecule type" value="Genomic_DNA"/>
</dbReference>
<evidence type="ECO:0000313" key="2">
    <source>
        <dbReference type="EMBL" id="MFF3228748.1"/>
    </source>
</evidence>
<dbReference type="Proteomes" id="UP001601948">
    <property type="component" value="Unassembled WGS sequence"/>
</dbReference>
<dbReference type="RefSeq" id="WP_194838397.1">
    <property type="nucleotide sequence ID" value="NZ_JBIAPI010000015.1"/>
</dbReference>
<feature type="compositionally biased region" description="Low complexity" evidence="1">
    <location>
        <begin position="66"/>
        <end position="81"/>
    </location>
</feature>
<evidence type="ECO:0000313" key="3">
    <source>
        <dbReference type="Proteomes" id="UP001601948"/>
    </source>
</evidence>
<evidence type="ECO:0000256" key="1">
    <source>
        <dbReference type="SAM" id="MobiDB-lite"/>
    </source>
</evidence>
<reference evidence="2 3" key="1">
    <citation type="submission" date="2024-10" db="EMBL/GenBank/DDBJ databases">
        <title>The Natural Products Discovery Center: Release of the First 8490 Sequenced Strains for Exploring Actinobacteria Biosynthetic Diversity.</title>
        <authorList>
            <person name="Kalkreuter E."/>
            <person name="Kautsar S.A."/>
            <person name="Yang D."/>
            <person name="Bader C.D."/>
            <person name="Teijaro C.N."/>
            <person name="Fluegel L."/>
            <person name="Davis C.M."/>
            <person name="Simpson J.R."/>
            <person name="Lauterbach L."/>
            <person name="Steele A.D."/>
            <person name="Gui C."/>
            <person name="Meng S."/>
            <person name="Li G."/>
            <person name="Viehrig K."/>
            <person name="Ye F."/>
            <person name="Su P."/>
            <person name="Kiefer A.F."/>
            <person name="Nichols A."/>
            <person name="Cepeda A.J."/>
            <person name="Yan W."/>
            <person name="Fan B."/>
            <person name="Jiang Y."/>
            <person name="Adhikari A."/>
            <person name="Zheng C.-J."/>
            <person name="Schuster L."/>
            <person name="Cowan T.M."/>
            <person name="Smanski M.J."/>
            <person name="Chevrette M.G."/>
            <person name="De Carvalho L.P.S."/>
            <person name="Shen B."/>
        </authorList>
    </citation>
    <scope>NUCLEOTIDE SEQUENCE [LARGE SCALE GENOMIC DNA]</scope>
    <source>
        <strain evidence="2 3">NPDC003040</strain>
    </source>
</reference>
<gene>
    <name evidence="2" type="ORF">ACFYV7_38550</name>
</gene>
<feature type="region of interest" description="Disordered" evidence="1">
    <location>
        <begin position="66"/>
        <end position="87"/>
    </location>
</feature>
<accession>A0ABW6R661</accession>
<protein>
    <submittedName>
        <fullName evidence="2">DUF2277 domain-containing protein</fullName>
    </submittedName>
</protein>
<organism evidence="2 3">
    <name type="scientific">Nocardia suismassiliense</name>
    <dbReference type="NCBI Taxonomy" id="2077092"/>
    <lineage>
        <taxon>Bacteria</taxon>
        <taxon>Bacillati</taxon>
        <taxon>Actinomycetota</taxon>
        <taxon>Actinomycetes</taxon>
        <taxon>Mycobacteriales</taxon>
        <taxon>Nocardiaceae</taxon>
        <taxon>Nocardia</taxon>
    </lineage>
</organism>
<name>A0ABW6R661_9NOCA</name>
<dbReference type="Pfam" id="PF10041">
    <property type="entry name" value="DUF2277"/>
    <property type="match status" value="1"/>
</dbReference>
<dbReference type="InterPro" id="IPR018735">
    <property type="entry name" value="DUF2277"/>
</dbReference>
<proteinExistence type="predicted"/>
<keyword evidence="3" id="KW-1185">Reference proteome</keyword>